<protein>
    <submittedName>
        <fullName evidence="1">Uncharacterized protein</fullName>
    </submittedName>
</protein>
<keyword evidence="3" id="KW-1185">Reference proteome</keyword>
<evidence type="ECO:0000313" key="3">
    <source>
        <dbReference type="Proteomes" id="UP000019024"/>
    </source>
</evidence>
<dbReference type="EMBL" id="CP007055">
    <property type="protein sequence ID" value="AHG00982.1"/>
    <property type="molecule type" value="Genomic_DNA"/>
</dbReference>
<evidence type="ECO:0000313" key="2">
    <source>
        <dbReference type="EMBL" id="AHG00982.1"/>
    </source>
</evidence>
<dbReference type="KEGG" id="hlr:HALLA_12185"/>
<name>W0JQC7_9EURY</name>
<dbReference type="EMBL" id="CP007055">
    <property type="protein sequence ID" value="AHG00931.1"/>
    <property type="molecule type" value="Genomic_DNA"/>
</dbReference>
<dbReference type="KEGG" id="hlr:HALLA_11875"/>
<reference evidence="1 3" key="1">
    <citation type="submission" date="2014-01" db="EMBL/GenBank/DDBJ databases">
        <authorList>
            <consortium name="DOE Joint Genome Institute"/>
            <person name="Anderson I."/>
            <person name="Huntemann M."/>
            <person name="Han J."/>
            <person name="Chen A."/>
            <person name="Kyrpides N."/>
            <person name="Mavromatis K."/>
            <person name="Markowitz V."/>
            <person name="Palaniappan K."/>
            <person name="Ivanova N."/>
            <person name="Schaumberg A."/>
            <person name="Pati A."/>
            <person name="Liolios K."/>
            <person name="Nordberg H.P."/>
            <person name="Cantor M.N."/>
            <person name="Hua S.X."/>
            <person name="Woyke T."/>
        </authorList>
    </citation>
    <scope>NUCLEOTIDE SEQUENCE [LARGE SCALE GENOMIC DNA]</scope>
    <source>
        <strain evidence="1 3">XH-48</strain>
    </source>
</reference>
<gene>
    <name evidence="1" type="ORF">HALLA_11875</name>
    <name evidence="2" type="ORF">HALLA_12185</name>
</gene>
<proteinExistence type="predicted"/>
<sequence length="71" mass="7941">MFADFRGEFRNDGVVGELIDLLPCEVALDLVDDVPIVESDYSSSSTHAHFVDSVDDSFTEFLQCIRDIVVE</sequence>
<organism evidence="1 3">
    <name type="scientific">Halostagnicola larsenii XH-48</name>
    <dbReference type="NCBI Taxonomy" id="797299"/>
    <lineage>
        <taxon>Archaea</taxon>
        <taxon>Methanobacteriati</taxon>
        <taxon>Methanobacteriota</taxon>
        <taxon>Stenosarchaea group</taxon>
        <taxon>Halobacteria</taxon>
        <taxon>Halobacteriales</taxon>
        <taxon>Natrialbaceae</taxon>
        <taxon>Halostagnicola</taxon>
    </lineage>
</organism>
<dbReference type="AlphaFoldDB" id="W0JQC7"/>
<dbReference type="Proteomes" id="UP000019024">
    <property type="component" value="Chromosome"/>
</dbReference>
<evidence type="ECO:0000313" key="1">
    <source>
        <dbReference type="EMBL" id="AHG00931.1"/>
    </source>
</evidence>
<dbReference type="HOGENOM" id="CLU_2730218_0_0_2"/>
<accession>W0JQC7</accession>